<gene>
    <name evidence="1" type="ORF">AAW51_5266</name>
</gene>
<dbReference type="AlphaFoldDB" id="A0A0G3BRA6"/>
<keyword evidence="2" id="KW-1185">Reference proteome</keyword>
<evidence type="ECO:0008006" key="3">
    <source>
        <dbReference type="Google" id="ProtNLM"/>
    </source>
</evidence>
<dbReference type="STRING" id="413882.AAW51_5266"/>
<dbReference type="KEGG" id="pbh:AAW51_5266"/>
<dbReference type="EMBL" id="CP011371">
    <property type="protein sequence ID" value="AKJ31957.1"/>
    <property type="molecule type" value="Genomic_DNA"/>
</dbReference>
<sequence>MQYNQSMKSAVLPQVRVEPELRNELEAVLHPGETLSEFVEASVRKAVEYRRVQTRFHERGETAWENYQRTGVTVSADDVLERLQGKLDAKRRQLEG</sequence>
<accession>A0A0G3BRA6</accession>
<evidence type="ECO:0000313" key="2">
    <source>
        <dbReference type="Proteomes" id="UP000035352"/>
    </source>
</evidence>
<evidence type="ECO:0000313" key="1">
    <source>
        <dbReference type="EMBL" id="AKJ31957.1"/>
    </source>
</evidence>
<name>A0A0G3BRA6_9BURK</name>
<organism evidence="1 2">
    <name type="scientific">Caldimonas brevitalea</name>
    <dbReference type="NCBI Taxonomy" id="413882"/>
    <lineage>
        <taxon>Bacteria</taxon>
        <taxon>Pseudomonadati</taxon>
        <taxon>Pseudomonadota</taxon>
        <taxon>Betaproteobacteria</taxon>
        <taxon>Burkholderiales</taxon>
        <taxon>Sphaerotilaceae</taxon>
        <taxon>Caldimonas</taxon>
    </lineage>
</organism>
<dbReference type="NCBIfam" id="NF041551">
    <property type="entry name" value="YlcI_YnfO_N"/>
    <property type="match status" value="1"/>
</dbReference>
<reference evidence="1 2" key="1">
    <citation type="submission" date="2015-05" db="EMBL/GenBank/DDBJ databases">
        <authorList>
            <person name="Tang B."/>
            <person name="Yu Y."/>
        </authorList>
    </citation>
    <scope>NUCLEOTIDE SEQUENCE [LARGE SCALE GENOMIC DNA]</scope>
    <source>
        <strain evidence="1 2">DSM 7029</strain>
    </source>
</reference>
<proteinExistence type="predicted"/>
<protein>
    <recommendedName>
        <fullName evidence="3">Prevent-host-death protein</fullName>
    </recommendedName>
</protein>
<dbReference type="Proteomes" id="UP000035352">
    <property type="component" value="Chromosome"/>
</dbReference>